<protein>
    <submittedName>
        <fullName evidence="1">Uncharacterized protein</fullName>
    </submittedName>
</protein>
<sequence length="220" mass="23805">MSGRHLGASLSAVEVASSILLSACSGNPDIGQTSRTTHGSHPGPIVWDDHLAGLAESLGIADPPEVPVVREVSPSESQAAVDGCLAEEGWMQGNDGWVTVPEDQLEASNLSIYICTAQYPIRPEFLSPLTDRQFARLYDHWITETLPCAQRNGVSVDLDAVPTKETFLQDPYSWTLFSLLMPQLVSMEEAGAIASVDSFLTDVCPGPDEWELRDLVPPED</sequence>
<accession>A0ABY4YEH8</accession>
<evidence type="ECO:0000313" key="2">
    <source>
        <dbReference type="Proteomes" id="UP001056535"/>
    </source>
</evidence>
<evidence type="ECO:0000313" key="1">
    <source>
        <dbReference type="EMBL" id="USQ75178.1"/>
    </source>
</evidence>
<gene>
    <name evidence="1" type="ORF">NF557_11095</name>
</gene>
<dbReference type="Proteomes" id="UP001056535">
    <property type="component" value="Chromosome"/>
</dbReference>
<proteinExistence type="predicted"/>
<keyword evidence="2" id="KW-1185">Reference proteome</keyword>
<dbReference type="EMBL" id="CP099490">
    <property type="protein sequence ID" value="USQ75178.1"/>
    <property type="molecule type" value="Genomic_DNA"/>
</dbReference>
<reference evidence="1" key="1">
    <citation type="submission" date="2022-06" db="EMBL/GenBank/DDBJ databases">
        <title>Ornithinimicrobium JY.X270.</title>
        <authorList>
            <person name="Huang Y."/>
        </authorList>
    </citation>
    <scope>NUCLEOTIDE SEQUENCE</scope>
    <source>
        <strain evidence="1">JY.X270</strain>
    </source>
</reference>
<dbReference type="RefSeq" id="WP_252619370.1">
    <property type="nucleotide sequence ID" value="NZ_CP099490.1"/>
</dbReference>
<name>A0ABY4YEH8_9MICO</name>
<organism evidence="1 2">
    <name type="scientific">Ornithinimicrobium cryptoxanthini</name>
    <dbReference type="NCBI Taxonomy" id="2934161"/>
    <lineage>
        <taxon>Bacteria</taxon>
        <taxon>Bacillati</taxon>
        <taxon>Actinomycetota</taxon>
        <taxon>Actinomycetes</taxon>
        <taxon>Micrococcales</taxon>
        <taxon>Ornithinimicrobiaceae</taxon>
        <taxon>Ornithinimicrobium</taxon>
    </lineage>
</organism>